<dbReference type="GO" id="GO:0009403">
    <property type="term" value="P:toxin biosynthetic process"/>
    <property type="evidence" value="ECO:0007669"/>
    <property type="project" value="InterPro"/>
</dbReference>
<organism evidence="7 8">
    <name type="scientific">Pseudoxanthomonas spadix (strain BD-a59)</name>
    <dbReference type="NCBI Taxonomy" id="1045855"/>
    <lineage>
        <taxon>Bacteria</taxon>
        <taxon>Pseudomonadati</taxon>
        <taxon>Pseudomonadota</taxon>
        <taxon>Gammaproteobacteria</taxon>
        <taxon>Lysobacterales</taxon>
        <taxon>Lysobacteraceae</taxon>
        <taxon>Pseudoxanthomonas</taxon>
    </lineage>
</organism>
<keyword evidence="3 6" id="KW-1133">Transmembrane helix</keyword>
<evidence type="ECO:0000256" key="4">
    <source>
        <dbReference type="ARBA" id="ARBA00023136"/>
    </source>
</evidence>
<dbReference type="GO" id="GO:0016020">
    <property type="term" value="C:membrane"/>
    <property type="evidence" value="ECO:0007669"/>
    <property type="project" value="UniProtKB-SubCell"/>
</dbReference>
<name>G7URG3_PSEUP</name>
<keyword evidence="8" id="KW-1185">Reference proteome</keyword>
<evidence type="ECO:0000256" key="5">
    <source>
        <dbReference type="SAM" id="MobiDB-lite"/>
    </source>
</evidence>
<evidence type="ECO:0000313" key="8">
    <source>
        <dbReference type="Proteomes" id="UP000005870"/>
    </source>
</evidence>
<feature type="compositionally biased region" description="Basic and acidic residues" evidence="5">
    <location>
        <begin position="237"/>
        <end position="246"/>
    </location>
</feature>
<evidence type="ECO:0000256" key="6">
    <source>
        <dbReference type="SAM" id="Phobius"/>
    </source>
</evidence>
<keyword evidence="2 6" id="KW-0812">Transmembrane</keyword>
<evidence type="ECO:0000256" key="3">
    <source>
        <dbReference type="ARBA" id="ARBA00022989"/>
    </source>
</evidence>
<dbReference type="Pfam" id="PF02674">
    <property type="entry name" value="Colicin_V"/>
    <property type="match status" value="1"/>
</dbReference>
<dbReference type="PANTHER" id="PTHR36926">
    <property type="entry name" value="COLICIN V PRODUCTION PROTEIN"/>
    <property type="match status" value="1"/>
</dbReference>
<proteinExistence type="predicted"/>
<dbReference type="eggNOG" id="COG1286">
    <property type="taxonomic scope" value="Bacteria"/>
</dbReference>
<dbReference type="InterPro" id="IPR052719">
    <property type="entry name" value="CvpA-like"/>
</dbReference>
<reference evidence="7 8" key="1">
    <citation type="journal article" date="2012" name="J. Bacteriol.">
        <title>Complete Genome Sequence of the BTEX-Degrading Bacterium Pseudoxanthomonas spadix BD-a59.</title>
        <authorList>
            <person name="Lee S.H."/>
            <person name="Jin H.M."/>
            <person name="Lee H.J."/>
            <person name="Kim J.M."/>
            <person name="Jeon C.O."/>
        </authorList>
    </citation>
    <scope>NUCLEOTIDE SEQUENCE [LARGE SCALE GENOMIC DNA]</scope>
    <source>
        <strain evidence="7 8">BD-a59</strain>
    </source>
</reference>
<dbReference type="KEGG" id="psd:DSC_12555"/>
<dbReference type="RefSeq" id="WP_014161328.1">
    <property type="nucleotide sequence ID" value="NC_016147.2"/>
</dbReference>
<dbReference type="STRING" id="1045855.DSC_12555"/>
<evidence type="ECO:0000256" key="1">
    <source>
        <dbReference type="ARBA" id="ARBA00004141"/>
    </source>
</evidence>
<comment type="subcellular location">
    <subcellularLocation>
        <location evidence="1">Membrane</location>
        <topology evidence="1">Multi-pass membrane protein</topology>
    </subcellularLocation>
</comment>
<dbReference type="EMBL" id="CP003093">
    <property type="protein sequence ID" value="AER57155.1"/>
    <property type="molecule type" value="Genomic_DNA"/>
</dbReference>
<dbReference type="HOGENOM" id="CLU_1119818_0_0_6"/>
<dbReference type="PANTHER" id="PTHR36926:SF1">
    <property type="entry name" value="COLICIN V PRODUCTION PROTEIN"/>
    <property type="match status" value="1"/>
</dbReference>
<protein>
    <submittedName>
        <fullName evidence="7">Colicin V production protein</fullName>
    </submittedName>
</protein>
<dbReference type="Proteomes" id="UP000005870">
    <property type="component" value="Chromosome"/>
</dbReference>
<sequence length="260" mass="27318">MIDLVLGTVIVVSTLLGLLRGFVGILVGTLSWLLAGWAAFMFGGDAAARFAGNGRPGMTDYLGGYALTFVGVMLVVALIGMVIKASVRNTRLSGVDRLAGGGLGLVRGGFFACVLVLLMSFTPLTGESSWHTSRVLPVLEPGAAWMRAQLPEVSMPQVPSMPQMPDMNMDRLRNMELNKLPLSGDNGALSDDFQQVAAQLPQLGQTVSEALGRARGQTSSGLPKPLSDPAAPQGDPARVHPDESDPARVVATPSGQERPL</sequence>
<feature type="region of interest" description="Disordered" evidence="5">
    <location>
        <begin position="209"/>
        <end position="260"/>
    </location>
</feature>
<dbReference type="AlphaFoldDB" id="G7URG3"/>
<dbReference type="OrthoDB" id="9810601at2"/>
<keyword evidence="4 6" id="KW-0472">Membrane</keyword>
<gene>
    <name evidence="7" type="ordered locus">DSC_12555</name>
</gene>
<accession>G7URG3</accession>
<dbReference type="InterPro" id="IPR003825">
    <property type="entry name" value="Colicin-V_CvpA"/>
</dbReference>
<evidence type="ECO:0000313" key="7">
    <source>
        <dbReference type="EMBL" id="AER57155.1"/>
    </source>
</evidence>
<feature type="transmembrane region" description="Helical" evidence="6">
    <location>
        <begin position="62"/>
        <end position="83"/>
    </location>
</feature>
<feature type="transmembrane region" description="Helical" evidence="6">
    <location>
        <begin position="103"/>
        <end position="124"/>
    </location>
</feature>
<evidence type="ECO:0000256" key="2">
    <source>
        <dbReference type="ARBA" id="ARBA00022692"/>
    </source>
</evidence>